<proteinExistence type="predicted"/>
<sequence length="56" mass="5840">MKFLYSLGVITIDSDGLVLTLGSSIPPHSYRCPSTKPGGVVPVLVVVVELDVVGLT</sequence>
<evidence type="ECO:0000313" key="1">
    <source>
        <dbReference type="EMBL" id="SVE31156.1"/>
    </source>
</evidence>
<protein>
    <submittedName>
        <fullName evidence="1">Uncharacterized protein</fullName>
    </submittedName>
</protein>
<name>A0A383CFI7_9ZZZZ</name>
<organism evidence="1">
    <name type="scientific">marine metagenome</name>
    <dbReference type="NCBI Taxonomy" id="408172"/>
    <lineage>
        <taxon>unclassified sequences</taxon>
        <taxon>metagenomes</taxon>
        <taxon>ecological metagenomes</taxon>
    </lineage>
</organism>
<accession>A0A383CFI7</accession>
<gene>
    <name evidence="1" type="ORF">METZ01_LOCUS484010</name>
</gene>
<reference evidence="1" key="1">
    <citation type="submission" date="2018-05" db="EMBL/GenBank/DDBJ databases">
        <authorList>
            <person name="Lanie J.A."/>
            <person name="Ng W.-L."/>
            <person name="Kazmierczak K.M."/>
            <person name="Andrzejewski T.M."/>
            <person name="Davidsen T.M."/>
            <person name="Wayne K.J."/>
            <person name="Tettelin H."/>
            <person name="Glass J.I."/>
            <person name="Rusch D."/>
            <person name="Podicherti R."/>
            <person name="Tsui H.-C.T."/>
            <person name="Winkler M.E."/>
        </authorList>
    </citation>
    <scope>NUCLEOTIDE SEQUENCE</scope>
</reference>
<dbReference type="EMBL" id="UINC01208564">
    <property type="protein sequence ID" value="SVE31156.1"/>
    <property type="molecule type" value="Genomic_DNA"/>
</dbReference>
<dbReference type="AlphaFoldDB" id="A0A383CFI7"/>